<dbReference type="AlphaFoldDB" id="A0A1W1XZR3"/>
<proteinExistence type="predicted"/>
<sequence>MIENEMKSVVAENCEEYNPKLKISAMSVGKSCNSCGNCVNFKGEKCVKGLYEDIKDIIRIN</sequence>
<keyword evidence="2" id="KW-1185">Reference proteome</keyword>
<dbReference type="RefSeq" id="WP_084117860.1">
    <property type="nucleotide sequence ID" value="NZ_FWXH01000046.1"/>
</dbReference>
<reference evidence="1 2" key="1">
    <citation type="submission" date="2017-04" db="EMBL/GenBank/DDBJ databases">
        <authorList>
            <person name="Afonso C.L."/>
            <person name="Miller P.J."/>
            <person name="Scott M.A."/>
            <person name="Spackman E."/>
            <person name="Goraichik I."/>
            <person name="Dimitrov K.M."/>
            <person name="Suarez D.L."/>
            <person name="Swayne D.E."/>
        </authorList>
    </citation>
    <scope>NUCLEOTIDE SEQUENCE [LARGE SCALE GENOMIC DNA]</scope>
    <source>
        <strain evidence="1 2">DSM 12555</strain>
    </source>
</reference>
<protein>
    <submittedName>
        <fullName evidence="1">Uncharacterized protein</fullName>
    </submittedName>
</protein>
<organism evidence="1 2">
    <name type="scientific">Clostridium acidisoli DSM 12555</name>
    <dbReference type="NCBI Taxonomy" id="1121291"/>
    <lineage>
        <taxon>Bacteria</taxon>
        <taxon>Bacillati</taxon>
        <taxon>Bacillota</taxon>
        <taxon>Clostridia</taxon>
        <taxon>Eubacteriales</taxon>
        <taxon>Clostridiaceae</taxon>
        <taxon>Clostridium</taxon>
    </lineage>
</organism>
<accession>A0A1W1XZR3</accession>
<dbReference type="EMBL" id="FWXH01000046">
    <property type="protein sequence ID" value="SMC29450.1"/>
    <property type="molecule type" value="Genomic_DNA"/>
</dbReference>
<dbReference type="STRING" id="1121291.SAMN02745134_03901"/>
<dbReference type="OrthoDB" id="1920875at2"/>
<name>A0A1W1XZR3_9CLOT</name>
<gene>
    <name evidence="1" type="ORF">SAMN02745134_03901</name>
</gene>
<evidence type="ECO:0000313" key="2">
    <source>
        <dbReference type="Proteomes" id="UP000192468"/>
    </source>
</evidence>
<evidence type="ECO:0000313" key="1">
    <source>
        <dbReference type="EMBL" id="SMC29450.1"/>
    </source>
</evidence>
<dbReference type="Proteomes" id="UP000192468">
    <property type="component" value="Unassembled WGS sequence"/>
</dbReference>